<dbReference type="NCBIfam" id="NF042914">
    <property type="entry name" value="SAV915_dom"/>
    <property type="match status" value="1"/>
</dbReference>
<gene>
    <name evidence="1" type="ORF">ACFVZC_17760</name>
</gene>
<evidence type="ECO:0000313" key="2">
    <source>
        <dbReference type="Proteomes" id="UP001601627"/>
    </source>
</evidence>
<sequence>MASSGMPESEPEYLVLPTMNGSPLADDTVAVTLVPVTGAGGRDQLVALAFTSVSLLVEAMGEEQPWVVLPAGEVDEALLGSGAEAVLVDPRLAVGAD</sequence>
<evidence type="ECO:0000313" key="1">
    <source>
        <dbReference type="EMBL" id="MFF1275237.1"/>
    </source>
</evidence>
<name>A0ABW6Q7X6_9ACTN</name>
<dbReference type="Proteomes" id="UP001601627">
    <property type="component" value="Unassembled WGS sequence"/>
</dbReference>
<proteinExistence type="predicted"/>
<dbReference type="EMBL" id="JBHVZQ010000014">
    <property type="protein sequence ID" value="MFF1275237.1"/>
    <property type="molecule type" value="Genomic_DNA"/>
</dbReference>
<organism evidence="1 2">
    <name type="scientific">Streptomyces marokkonensis</name>
    <dbReference type="NCBI Taxonomy" id="324855"/>
    <lineage>
        <taxon>Bacteria</taxon>
        <taxon>Bacillati</taxon>
        <taxon>Actinomycetota</taxon>
        <taxon>Actinomycetes</taxon>
        <taxon>Kitasatosporales</taxon>
        <taxon>Streptomycetaceae</taxon>
        <taxon>Streptomyces</taxon>
    </lineage>
</organism>
<dbReference type="RefSeq" id="WP_388235669.1">
    <property type="nucleotide sequence ID" value="NZ_JBHVZQ010000014.1"/>
</dbReference>
<reference evidence="1 2" key="1">
    <citation type="submission" date="2024-09" db="EMBL/GenBank/DDBJ databases">
        <title>The Natural Products Discovery Center: Release of the First 8490 Sequenced Strains for Exploring Actinobacteria Biosynthetic Diversity.</title>
        <authorList>
            <person name="Kalkreuter E."/>
            <person name="Kautsar S.A."/>
            <person name="Yang D."/>
            <person name="Bader C.D."/>
            <person name="Teijaro C.N."/>
            <person name="Fluegel L."/>
            <person name="Davis C.M."/>
            <person name="Simpson J.R."/>
            <person name="Lauterbach L."/>
            <person name="Steele A.D."/>
            <person name="Gui C."/>
            <person name="Meng S."/>
            <person name="Li G."/>
            <person name="Viehrig K."/>
            <person name="Ye F."/>
            <person name="Su P."/>
            <person name="Kiefer A.F."/>
            <person name="Nichols A."/>
            <person name="Cepeda A.J."/>
            <person name="Yan W."/>
            <person name="Fan B."/>
            <person name="Jiang Y."/>
            <person name="Adhikari A."/>
            <person name="Zheng C.-J."/>
            <person name="Schuster L."/>
            <person name="Cowan T.M."/>
            <person name="Smanski M.J."/>
            <person name="Chevrette M.G."/>
            <person name="De Carvalho L.P.S."/>
            <person name="Shen B."/>
        </authorList>
    </citation>
    <scope>NUCLEOTIDE SEQUENCE [LARGE SCALE GENOMIC DNA]</scope>
    <source>
        <strain evidence="1 2">NPDC058328</strain>
    </source>
</reference>
<protein>
    <submittedName>
        <fullName evidence="1">SAV_915 family protein</fullName>
    </submittedName>
</protein>
<accession>A0ABW6Q7X6</accession>
<dbReference type="InterPro" id="IPR049975">
    <property type="entry name" value="SAV_915-like_dom"/>
</dbReference>
<keyword evidence="2" id="KW-1185">Reference proteome</keyword>
<comment type="caution">
    <text evidence="1">The sequence shown here is derived from an EMBL/GenBank/DDBJ whole genome shotgun (WGS) entry which is preliminary data.</text>
</comment>